<dbReference type="EMBL" id="CP036266">
    <property type="protein sequence ID" value="QDT23127.1"/>
    <property type="molecule type" value="Genomic_DNA"/>
</dbReference>
<evidence type="ECO:0000313" key="2">
    <source>
        <dbReference type="EMBL" id="QDT23127.1"/>
    </source>
</evidence>
<reference evidence="2 3" key="1">
    <citation type="submission" date="2019-02" db="EMBL/GenBank/DDBJ databases">
        <title>Deep-cultivation of Planctomycetes and their phenomic and genomic characterization uncovers novel biology.</title>
        <authorList>
            <person name="Wiegand S."/>
            <person name="Jogler M."/>
            <person name="Boedeker C."/>
            <person name="Pinto D."/>
            <person name="Vollmers J."/>
            <person name="Rivas-Marin E."/>
            <person name="Kohn T."/>
            <person name="Peeters S.H."/>
            <person name="Heuer A."/>
            <person name="Rast P."/>
            <person name="Oberbeckmann S."/>
            <person name="Bunk B."/>
            <person name="Jeske O."/>
            <person name="Meyerdierks A."/>
            <person name="Storesund J.E."/>
            <person name="Kallscheuer N."/>
            <person name="Luecker S."/>
            <person name="Lage O.M."/>
            <person name="Pohl T."/>
            <person name="Merkel B.J."/>
            <person name="Hornburger P."/>
            <person name="Mueller R.-W."/>
            <person name="Bruemmer F."/>
            <person name="Labrenz M."/>
            <person name="Spormann A.M."/>
            <person name="Op den Camp H."/>
            <person name="Overmann J."/>
            <person name="Amann R."/>
            <person name="Jetten M.S.M."/>
            <person name="Mascher T."/>
            <person name="Medema M.H."/>
            <person name="Devos D.P."/>
            <person name="Kaster A.-K."/>
            <person name="Ovreas L."/>
            <person name="Rohde M."/>
            <person name="Galperin M.Y."/>
            <person name="Jogler C."/>
        </authorList>
    </citation>
    <scope>NUCLEOTIDE SEQUENCE [LARGE SCALE GENOMIC DNA]</scope>
    <source>
        <strain evidence="2 3">HG66A1</strain>
    </source>
</reference>
<organism evidence="2 3">
    <name type="scientific">Gimesia chilikensis</name>
    <dbReference type="NCBI Taxonomy" id="2605989"/>
    <lineage>
        <taxon>Bacteria</taxon>
        <taxon>Pseudomonadati</taxon>
        <taxon>Planctomycetota</taxon>
        <taxon>Planctomycetia</taxon>
        <taxon>Planctomycetales</taxon>
        <taxon>Planctomycetaceae</taxon>
        <taxon>Gimesia</taxon>
    </lineage>
</organism>
<dbReference type="RefSeq" id="WP_145190074.1">
    <property type="nucleotide sequence ID" value="NZ_CP036266.1"/>
</dbReference>
<dbReference type="AlphaFoldDB" id="A0A517PUS5"/>
<dbReference type="Gene3D" id="2.160.20.80">
    <property type="entry name" value="E3 ubiquitin-protein ligase SopA"/>
    <property type="match status" value="1"/>
</dbReference>
<dbReference type="InterPro" id="IPR001646">
    <property type="entry name" value="5peptide_repeat"/>
</dbReference>
<name>A0A517PUS5_9PLAN</name>
<dbReference type="Pfam" id="PF00805">
    <property type="entry name" value="Pentapeptide"/>
    <property type="match status" value="1"/>
</dbReference>
<accession>A0A517PUS5</accession>
<dbReference type="Proteomes" id="UP000320421">
    <property type="component" value="Chromosome"/>
</dbReference>
<proteinExistence type="predicted"/>
<sequence>MNVDSHLIRLVHDILFREWDPLGVNADEGAFSEYSRYDVVLLQLLKRGADERRVAEHLLRIQENSMGISPTDPERDKVIALRLLTAYEIAQRRIRPARSAEELLERYQAGERVFNGSRIETDESGILAGCTLNGLVLRNAYVKLSFQRASLRGADFWDSELKGSDFSYTDLRGARFVGSVLSDTSFQGARLEGVEFNNACFQLRMLKTGEFPDSF</sequence>
<evidence type="ECO:0000313" key="3">
    <source>
        <dbReference type="Proteomes" id="UP000320421"/>
    </source>
</evidence>
<protein>
    <submittedName>
        <fullName evidence="2">Pentapeptide repeats (8 copies)</fullName>
    </submittedName>
</protein>
<evidence type="ECO:0000256" key="1">
    <source>
        <dbReference type="ARBA" id="ARBA00022737"/>
    </source>
</evidence>
<dbReference type="OrthoDB" id="287764at2"/>
<keyword evidence="3" id="KW-1185">Reference proteome</keyword>
<dbReference type="SUPFAM" id="SSF141571">
    <property type="entry name" value="Pentapeptide repeat-like"/>
    <property type="match status" value="1"/>
</dbReference>
<gene>
    <name evidence="2" type="ORF">HG66A1_49410</name>
</gene>
<dbReference type="PANTHER" id="PTHR47485:SF1">
    <property type="entry name" value="THYLAKOID LUMENAL 17.4 KDA PROTEIN, CHLOROPLASTIC"/>
    <property type="match status" value="1"/>
</dbReference>
<keyword evidence="1" id="KW-0677">Repeat</keyword>
<dbReference type="PANTHER" id="PTHR47485">
    <property type="entry name" value="THYLAKOID LUMENAL 17.4 KDA PROTEIN, CHLOROPLASTIC"/>
    <property type="match status" value="1"/>
</dbReference>